<dbReference type="Proteomes" id="UP000251891">
    <property type="component" value="Unassembled WGS sequence"/>
</dbReference>
<evidence type="ECO:0000313" key="4">
    <source>
        <dbReference type="EMBL" id="RAY12868.1"/>
    </source>
</evidence>
<dbReference type="PROSITE" id="PS00626">
    <property type="entry name" value="RCC1_2"/>
    <property type="match status" value="3"/>
</dbReference>
<dbReference type="RefSeq" id="WP_111870056.1">
    <property type="nucleotide sequence ID" value="NZ_QLYX01000011.1"/>
</dbReference>
<dbReference type="PROSITE" id="PS50012">
    <property type="entry name" value="RCC1_3"/>
    <property type="match status" value="7"/>
</dbReference>
<dbReference type="OrthoDB" id="9796385at2"/>
<gene>
    <name evidence="4" type="ORF">DPM19_22900</name>
</gene>
<dbReference type="InterPro" id="IPR009091">
    <property type="entry name" value="RCC1/BLIP-II"/>
</dbReference>
<dbReference type="PANTHER" id="PTHR22870">
    <property type="entry name" value="REGULATOR OF CHROMOSOME CONDENSATION"/>
    <property type="match status" value="1"/>
</dbReference>
<dbReference type="InterPro" id="IPR058923">
    <property type="entry name" value="RCC1-like_dom"/>
</dbReference>
<comment type="caution">
    <text evidence="4">The sequence shown here is derived from an EMBL/GenBank/DDBJ whole genome shotgun (WGS) entry which is preliminary data.</text>
</comment>
<dbReference type="Pfam" id="PF25390">
    <property type="entry name" value="WD40_RLD"/>
    <property type="match status" value="1"/>
</dbReference>
<evidence type="ECO:0000259" key="3">
    <source>
        <dbReference type="Pfam" id="PF25390"/>
    </source>
</evidence>
<protein>
    <recommendedName>
        <fullName evidence="3">RCC1-like domain-containing protein</fullName>
    </recommendedName>
</protein>
<feature type="chain" id="PRO_5016908215" description="RCC1-like domain-containing protein" evidence="2">
    <location>
        <begin position="29"/>
        <end position="412"/>
    </location>
</feature>
<name>A0A365H1F7_9ACTN</name>
<organism evidence="4 5">
    <name type="scientific">Actinomadura craniellae</name>
    <dbReference type="NCBI Taxonomy" id="2231787"/>
    <lineage>
        <taxon>Bacteria</taxon>
        <taxon>Bacillati</taxon>
        <taxon>Actinomycetota</taxon>
        <taxon>Actinomycetes</taxon>
        <taxon>Streptosporangiales</taxon>
        <taxon>Thermomonosporaceae</taxon>
        <taxon>Actinomadura</taxon>
    </lineage>
</organism>
<proteinExistence type="predicted"/>
<sequence length="412" mass="42066">MRETLSRGAAVMAAAIVTTVAVPPGAAAADDGTGELSYRTVGWGANAYGQVGSGVVQAQHGTPVEVTGWPQSRYSQVATGETHSLGIGPNRILQSWGGNACGQLGTAGGSRSTPEPVHGAPSNLYGVAAGRDFSLALTGTGRVYAWGCNDKGQLGLGTVGGPVRSPALVPGLEGVVQLSAGYDHALALTWDGKVYAWGLNDDGEVGDGTPVPRPAPVRVSGLTEIRAVAAGIHHSLAVSNDDKLLAWGRNAAGQLGTGPPYQDRLTPVQVPVPARVQNVAAGGHHSLALTVNRRVYAFGDNSYGQLGLGDQVNRGTPTLIPSLGVVHNVSAGVDFSLAQTPPPFVSGKLCVHTWGRNNTGQLGTGGTAPADPLPKLVYHAADEPPLLMVGAVAGSSSRHALATQVTAWWINP</sequence>
<keyword evidence="2" id="KW-0732">Signal</keyword>
<dbReference type="AlphaFoldDB" id="A0A365H1F7"/>
<keyword evidence="5" id="KW-1185">Reference proteome</keyword>
<feature type="signal peptide" evidence="2">
    <location>
        <begin position="1"/>
        <end position="28"/>
    </location>
</feature>
<evidence type="ECO:0000256" key="2">
    <source>
        <dbReference type="SAM" id="SignalP"/>
    </source>
</evidence>
<reference evidence="4 5" key="1">
    <citation type="submission" date="2018-06" db="EMBL/GenBank/DDBJ databases">
        <title>Actinomadura craniellae sp. nov. isolated from marine sponge Craniella sp.</title>
        <authorList>
            <person name="Li L."/>
            <person name="Xu Q.H."/>
            <person name="Lin H.W."/>
            <person name="Lu Y.H."/>
        </authorList>
    </citation>
    <scope>NUCLEOTIDE SEQUENCE [LARGE SCALE GENOMIC DNA]</scope>
    <source>
        <strain evidence="4 5">LHW63021</strain>
    </source>
</reference>
<dbReference type="SUPFAM" id="SSF50985">
    <property type="entry name" value="RCC1/BLIP-II"/>
    <property type="match status" value="1"/>
</dbReference>
<keyword evidence="1" id="KW-0677">Repeat</keyword>
<dbReference type="InterPro" id="IPR000408">
    <property type="entry name" value="Reg_chr_condens"/>
</dbReference>
<accession>A0A365H1F7</accession>
<dbReference type="PANTHER" id="PTHR22870:SF408">
    <property type="entry name" value="OS09G0560450 PROTEIN"/>
    <property type="match status" value="1"/>
</dbReference>
<dbReference type="EMBL" id="QLYX01000011">
    <property type="protein sequence ID" value="RAY12868.1"/>
    <property type="molecule type" value="Genomic_DNA"/>
</dbReference>
<evidence type="ECO:0000256" key="1">
    <source>
        <dbReference type="ARBA" id="ARBA00022737"/>
    </source>
</evidence>
<feature type="domain" description="RCC1-like" evidence="3">
    <location>
        <begin position="41"/>
        <end position="378"/>
    </location>
</feature>
<evidence type="ECO:0000313" key="5">
    <source>
        <dbReference type="Proteomes" id="UP000251891"/>
    </source>
</evidence>
<dbReference type="InterPro" id="IPR051210">
    <property type="entry name" value="Ub_ligase/GEF_domain"/>
</dbReference>
<dbReference type="Gene3D" id="2.130.10.30">
    <property type="entry name" value="Regulator of chromosome condensation 1/beta-lactamase-inhibitor protein II"/>
    <property type="match status" value="2"/>
</dbReference>
<dbReference type="PRINTS" id="PR00633">
    <property type="entry name" value="RCCNDNSATION"/>
</dbReference>